<evidence type="ECO:0000256" key="1">
    <source>
        <dbReference type="SAM" id="MobiDB-lite"/>
    </source>
</evidence>
<evidence type="ECO:0000313" key="3">
    <source>
        <dbReference type="EMBL" id="MBR0661193.1"/>
    </source>
</evidence>
<dbReference type="RefSeq" id="WP_168041406.1">
    <property type="nucleotide sequence ID" value="NZ_JAAEDK010000046.1"/>
</dbReference>
<evidence type="ECO:0000313" key="4">
    <source>
        <dbReference type="EMBL" id="NKE17558.1"/>
    </source>
</evidence>
<reference evidence="3" key="1">
    <citation type="submission" date="2020-01" db="EMBL/GenBank/DDBJ databases">
        <authorList>
            <person name="Rat A."/>
        </authorList>
    </citation>
    <scope>NUCLEOTIDE SEQUENCE</scope>
    <source>
        <strain evidence="3">LMG 31161</strain>
    </source>
</reference>
<dbReference type="EMBL" id="JAAVUP010000002">
    <property type="protein sequence ID" value="NKE17558.1"/>
    <property type="molecule type" value="Genomic_DNA"/>
</dbReference>
<name>A0A9X9WLI3_9PROT</name>
<dbReference type="Proteomes" id="UP000746741">
    <property type="component" value="Unassembled WGS sequence"/>
</dbReference>
<dbReference type="Proteomes" id="UP001138708">
    <property type="component" value="Unassembled WGS sequence"/>
</dbReference>
<evidence type="ECO:0000313" key="6">
    <source>
        <dbReference type="Proteomes" id="UP001138708"/>
    </source>
</evidence>
<organism evidence="3 6">
    <name type="scientific">Neoroseomonas oryzicola</name>
    <dbReference type="NCBI Taxonomy" id="535904"/>
    <lineage>
        <taxon>Bacteria</taxon>
        <taxon>Pseudomonadati</taxon>
        <taxon>Pseudomonadota</taxon>
        <taxon>Alphaproteobacteria</taxon>
        <taxon>Acetobacterales</taxon>
        <taxon>Acetobacteraceae</taxon>
        <taxon>Neoroseomonas</taxon>
    </lineage>
</organism>
<dbReference type="SUPFAM" id="SSF52540">
    <property type="entry name" value="P-loop containing nucleoside triphosphate hydrolases"/>
    <property type="match status" value="1"/>
</dbReference>
<sequence>MSSDQDEPRPDPAAAAEARRDARSNECLRSEAAWTERNRAAGVLFGVLAPSAAFAAACAALEAFRTSPPGDEDLPNDMSDKQAEAAWRRCAARTAEHADLAGRALEAAGFMVVRSNCGRAVFFLGRLQDADRARGDVVDEWLDDLGGFKPAAGRLSDGDEDRLTRRGLMDRTGEAAAPDAILRALAGASRFVALAPVDLIDSARLCGSVFNFPPELAVDPARPFEALCGLAPEVMSVERLDAHRQSVWGADRQRVVRDGDGRIWPWTERRTPRNGASLLALVARLEQTKRIAAPRPEDRTRFVVEGILPMAAVSLITGPAGSGKSTLALQLLAEVANGGGATMGREIGADFRGRGVVYLSGEDNEAAVSGRLARLFDAGLAADFVHVVHKAPGMSLGKALDEARSLPNVAVVIVDPAGVWMEEYGTANEDKPVNAFLERLRLFAEETGAAVVVIHHPAKRLGSRQPKHEPPRGSQAWIDRVRLSISFVRKAGGAALTIEKSNLDAAPVGRVLALDYDPATGLYRAALAGAAAAVPDVQGGAATSPATDADAEVVIAGVARLTEAGHKVTRTGKASLFERHQHKPANVPEVEGWSRSRCAEAVEAALTAGRIVADPKAGLRAA</sequence>
<dbReference type="Gene3D" id="3.40.50.300">
    <property type="entry name" value="P-loop containing nucleotide triphosphate hydrolases"/>
    <property type="match status" value="1"/>
</dbReference>
<feature type="compositionally biased region" description="Basic and acidic residues" evidence="1">
    <location>
        <begin position="1"/>
        <end position="10"/>
    </location>
</feature>
<dbReference type="AlphaFoldDB" id="A0A9X9WLI3"/>
<dbReference type="EMBL" id="JAAEDK010000046">
    <property type="protein sequence ID" value="MBR0661193.1"/>
    <property type="molecule type" value="Genomic_DNA"/>
</dbReference>
<feature type="domain" description="AAA+ ATPase" evidence="2">
    <location>
        <begin position="310"/>
        <end position="482"/>
    </location>
</feature>
<gene>
    <name evidence="4" type="ORF">GWK15_11445</name>
    <name evidence="3" type="ORF">GXW75_18200</name>
</gene>
<dbReference type="SMART" id="SM00382">
    <property type="entry name" value="AAA"/>
    <property type="match status" value="1"/>
</dbReference>
<feature type="region of interest" description="Disordered" evidence="1">
    <location>
        <begin position="1"/>
        <end position="24"/>
    </location>
</feature>
<accession>A0A9X9WLI3</accession>
<reference evidence="4 5" key="2">
    <citation type="submission" date="2020-02" db="EMBL/GenBank/DDBJ databases">
        <authorList>
            <person name="Sun Q."/>
            <person name="Inoue M."/>
        </authorList>
    </citation>
    <scope>NUCLEOTIDE SEQUENCE [LARGE SCALE GENOMIC DNA]</scope>
    <source>
        <strain evidence="4 5">KCTC 22478</strain>
    </source>
</reference>
<proteinExistence type="predicted"/>
<dbReference type="Pfam" id="PF13481">
    <property type="entry name" value="AAA_25"/>
    <property type="match status" value="1"/>
</dbReference>
<dbReference type="InterPro" id="IPR003593">
    <property type="entry name" value="AAA+_ATPase"/>
</dbReference>
<evidence type="ECO:0000259" key="2">
    <source>
        <dbReference type="SMART" id="SM00382"/>
    </source>
</evidence>
<protein>
    <submittedName>
        <fullName evidence="3">AAA family ATPase</fullName>
    </submittedName>
</protein>
<evidence type="ECO:0000313" key="5">
    <source>
        <dbReference type="Proteomes" id="UP000746741"/>
    </source>
</evidence>
<dbReference type="InterPro" id="IPR027417">
    <property type="entry name" value="P-loop_NTPase"/>
</dbReference>
<keyword evidence="5" id="KW-1185">Reference proteome</keyword>
<comment type="caution">
    <text evidence="3">The sequence shown here is derived from an EMBL/GenBank/DDBJ whole genome shotgun (WGS) entry which is preliminary data.</text>
</comment>
<reference evidence="3" key="3">
    <citation type="journal article" date="2021" name="Syst. Appl. Microbiol.">
        <title>Roseomonas hellenica sp. nov., isolated from roots of wild-growing Alkanna tinctoria.</title>
        <authorList>
            <person name="Rat A."/>
            <person name="Naranjo H.D."/>
            <person name="Lebbe L."/>
            <person name="Cnockaert M."/>
            <person name="Krigas N."/>
            <person name="Grigoriadou K."/>
            <person name="Maloupa E."/>
            <person name="Willems A."/>
        </authorList>
    </citation>
    <scope>NUCLEOTIDE SEQUENCE</scope>
    <source>
        <strain evidence="3">LMG 31161</strain>
    </source>
</reference>